<dbReference type="EMBL" id="CAJPEV010000467">
    <property type="protein sequence ID" value="CAG0885587.1"/>
    <property type="molecule type" value="Genomic_DNA"/>
</dbReference>
<sequence length="224" mass="24584">MHVVGLGLGSWLLSPAQVQLYLDSFGEVLQELPLAHVADVHFSWIPGNDVAGIRSGEYTRYGVKVHLSKRNAQEKLKGENDGKLLVVSYAWNGNAFPGNDYWMGVLSGTGDPAAAYSSLIPQLHNPLVNQFVDGKHAVVLSPSPESHEPDFIQCQLFLSLPLEREMSPGSLAPVFSRIFNFHADLQQTLRLVHTIEAGEDDLEAVGRPRLLPGLARRGKLNVSR</sequence>
<protein>
    <submittedName>
        <fullName evidence="1">Uncharacterized protein</fullName>
    </submittedName>
</protein>
<proteinExistence type="predicted"/>
<dbReference type="InterPro" id="IPR032063">
    <property type="entry name" value="MavL-like"/>
</dbReference>
<dbReference type="OrthoDB" id="6357136at2759"/>
<evidence type="ECO:0000313" key="2">
    <source>
        <dbReference type="Proteomes" id="UP000677054"/>
    </source>
</evidence>
<dbReference type="Pfam" id="PF16062">
    <property type="entry name" value="MavL-like"/>
    <property type="match status" value="1"/>
</dbReference>
<evidence type="ECO:0000313" key="1">
    <source>
        <dbReference type="EMBL" id="CAD7243628.1"/>
    </source>
</evidence>
<organism evidence="1">
    <name type="scientific">Darwinula stevensoni</name>
    <dbReference type="NCBI Taxonomy" id="69355"/>
    <lineage>
        <taxon>Eukaryota</taxon>
        <taxon>Metazoa</taxon>
        <taxon>Ecdysozoa</taxon>
        <taxon>Arthropoda</taxon>
        <taxon>Crustacea</taxon>
        <taxon>Oligostraca</taxon>
        <taxon>Ostracoda</taxon>
        <taxon>Podocopa</taxon>
        <taxon>Podocopida</taxon>
        <taxon>Darwinulocopina</taxon>
        <taxon>Darwinuloidea</taxon>
        <taxon>Darwinulidae</taxon>
        <taxon>Darwinula</taxon>
    </lineage>
</organism>
<dbReference type="Proteomes" id="UP000677054">
    <property type="component" value="Unassembled WGS sequence"/>
</dbReference>
<gene>
    <name evidence="1" type="ORF">DSTB1V02_LOCUS3544</name>
</gene>
<keyword evidence="2" id="KW-1185">Reference proteome</keyword>
<name>A0A7R8X9H5_9CRUS</name>
<dbReference type="AlphaFoldDB" id="A0A7R8X9H5"/>
<accession>A0A7R8X9H5</accession>
<dbReference type="EMBL" id="LR899984">
    <property type="protein sequence ID" value="CAD7243628.1"/>
    <property type="molecule type" value="Genomic_DNA"/>
</dbReference>
<reference evidence="1" key="1">
    <citation type="submission" date="2020-11" db="EMBL/GenBank/DDBJ databases">
        <authorList>
            <person name="Tran Van P."/>
        </authorList>
    </citation>
    <scope>NUCLEOTIDE SEQUENCE</scope>
</reference>